<name>A0ABR4JGD0_9EURO</name>
<comment type="similarity">
    <text evidence="1">Belongs to the thioredoxin family.</text>
</comment>
<evidence type="ECO:0000313" key="3">
    <source>
        <dbReference type="EMBL" id="KAL2839094.1"/>
    </source>
</evidence>
<dbReference type="InterPro" id="IPR010357">
    <property type="entry name" value="TXNDC17_dom"/>
</dbReference>
<dbReference type="SUPFAM" id="SSF52833">
    <property type="entry name" value="Thioredoxin-like"/>
    <property type="match status" value="1"/>
</dbReference>
<dbReference type="EMBL" id="JBFXLU010000137">
    <property type="protein sequence ID" value="KAL2839094.1"/>
    <property type="molecule type" value="Genomic_DNA"/>
</dbReference>
<feature type="domain" description="Thioredoxin" evidence="2">
    <location>
        <begin position="23"/>
        <end position="102"/>
    </location>
</feature>
<comment type="caution">
    <text evidence="3">The sequence shown here is derived from an EMBL/GenBank/DDBJ whole genome shotgun (WGS) entry which is preliminary data.</text>
</comment>
<dbReference type="Pfam" id="PF06110">
    <property type="entry name" value="TXD17-like_Trx"/>
    <property type="match status" value="1"/>
</dbReference>
<dbReference type="PANTHER" id="PTHR12452:SF0">
    <property type="entry name" value="THIOREDOXIN DOMAIN-CONTAINING PROTEIN 17"/>
    <property type="match status" value="1"/>
</dbReference>
<dbReference type="Gene3D" id="3.40.30.10">
    <property type="entry name" value="Glutaredoxin"/>
    <property type="match status" value="1"/>
</dbReference>
<gene>
    <name evidence="3" type="ORF">BJY01DRAFT_219412</name>
</gene>
<sequence length="134" mass="14865">MPILTDFIPPSSAKALDLPTVSKGAPFFISFHASVEPNTGKPWCPDVVAALPVLREAFSPDHAPNVAFVEVGQRPEWRDPKNIFRTKWNLTAVPTLVRFESVDGTVKEVGRLVEGQILDRARLSKFISSREARI</sequence>
<evidence type="ECO:0000259" key="2">
    <source>
        <dbReference type="Pfam" id="PF06110"/>
    </source>
</evidence>
<dbReference type="InterPro" id="IPR045108">
    <property type="entry name" value="TXNDC17-like"/>
</dbReference>
<reference evidence="3 4" key="1">
    <citation type="submission" date="2024-07" db="EMBL/GenBank/DDBJ databases">
        <title>Section-level genome sequencing and comparative genomics of Aspergillus sections Usti and Cavernicolus.</title>
        <authorList>
            <consortium name="Lawrence Berkeley National Laboratory"/>
            <person name="Nybo J.L."/>
            <person name="Vesth T.C."/>
            <person name="Theobald S."/>
            <person name="Frisvad J.C."/>
            <person name="Larsen T.O."/>
            <person name="Kjaerboelling I."/>
            <person name="Rothschild-Mancinelli K."/>
            <person name="Lyhne E.K."/>
            <person name="Kogle M.E."/>
            <person name="Barry K."/>
            <person name="Clum A."/>
            <person name="Na H."/>
            <person name="Ledsgaard L."/>
            <person name="Lin J."/>
            <person name="Lipzen A."/>
            <person name="Kuo A."/>
            <person name="Riley R."/>
            <person name="Mondo S."/>
            <person name="Labutti K."/>
            <person name="Haridas S."/>
            <person name="Pangalinan J."/>
            <person name="Salamov A.A."/>
            <person name="Simmons B.A."/>
            <person name="Magnuson J.K."/>
            <person name="Chen J."/>
            <person name="Drula E."/>
            <person name="Henrissat B."/>
            <person name="Wiebenga A."/>
            <person name="Lubbers R.J."/>
            <person name="Gomes A.C."/>
            <person name="Makela M.R."/>
            <person name="Stajich J."/>
            <person name="Grigoriev I.V."/>
            <person name="Mortensen U.H."/>
            <person name="De Vries R.P."/>
            <person name="Baker S.E."/>
            <person name="Andersen M.R."/>
        </authorList>
    </citation>
    <scope>NUCLEOTIDE SEQUENCE [LARGE SCALE GENOMIC DNA]</scope>
    <source>
        <strain evidence="3 4">CBS 123904</strain>
    </source>
</reference>
<dbReference type="Proteomes" id="UP001610446">
    <property type="component" value="Unassembled WGS sequence"/>
</dbReference>
<evidence type="ECO:0000313" key="4">
    <source>
        <dbReference type="Proteomes" id="UP001610446"/>
    </source>
</evidence>
<accession>A0ABR4JGD0</accession>
<proteinExistence type="inferred from homology"/>
<keyword evidence="4" id="KW-1185">Reference proteome</keyword>
<dbReference type="PANTHER" id="PTHR12452">
    <property type="entry name" value="42-9-9 PROTEIN-RELATED"/>
    <property type="match status" value="1"/>
</dbReference>
<protein>
    <recommendedName>
        <fullName evidence="2">Thioredoxin domain-containing protein</fullName>
    </recommendedName>
</protein>
<organism evidence="3 4">
    <name type="scientific">Aspergillus pseudoustus</name>
    <dbReference type="NCBI Taxonomy" id="1810923"/>
    <lineage>
        <taxon>Eukaryota</taxon>
        <taxon>Fungi</taxon>
        <taxon>Dikarya</taxon>
        <taxon>Ascomycota</taxon>
        <taxon>Pezizomycotina</taxon>
        <taxon>Eurotiomycetes</taxon>
        <taxon>Eurotiomycetidae</taxon>
        <taxon>Eurotiales</taxon>
        <taxon>Aspergillaceae</taxon>
        <taxon>Aspergillus</taxon>
        <taxon>Aspergillus subgen. Nidulantes</taxon>
    </lineage>
</organism>
<evidence type="ECO:0000256" key="1">
    <source>
        <dbReference type="ARBA" id="ARBA00008987"/>
    </source>
</evidence>
<dbReference type="InterPro" id="IPR036249">
    <property type="entry name" value="Thioredoxin-like_sf"/>
</dbReference>